<keyword evidence="1" id="KW-0378">Hydrolase</keyword>
<dbReference type="PIRSF" id="PIRSF005700">
    <property type="entry name" value="PepC"/>
    <property type="match status" value="1"/>
</dbReference>
<keyword evidence="1" id="KW-0031">Aminopeptidase</keyword>
<dbReference type="Proteomes" id="UP001460202">
    <property type="component" value="Unassembled WGS sequence"/>
</dbReference>
<keyword evidence="1" id="KW-0788">Thiol protease</keyword>
<organism evidence="3 4">
    <name type="scientific">Alistipes intestinihominis</name>
    <dbReference type="NCBI Taxonomy" id="3133172"/>
    <lineage>
        <taxon>Bacteria</taxon>
        <taxon>Pseudomonadati</taxon>
        <taxon>Bacteroidota</taxon>
        <taxon>Bacteroidia</taxon>
        <taxon>Bacteroidales</taxon>
        <taxon>Rikenellaceae</taxon>
        <taxon>Alistipes</taxon>
    </lineage>
</organism>
<dbReference type="InterPro" id="IPR038765">
    <property type="entry name" value="Papain-like_cys_pep_sf"/>
</dbReference>
<dbReference type="EMBL" id="JBBMFL010000001">
    <property type="protein sequence ID" value="MEQ2543433.1"/>
    <property type="molecule type" value="Genomic_DNA"/>
</dbReference>
<sequence>MKNLIFAAFALCLAGGAAAQTPETAAPEGYRFTDVKIMPVTSVKDQSRSGTCWCYSTLSFLESEILRAGGPELDLSEMWIVRNIYFEKAVKYVRLHGSLNLAVGGQAHDVTGGIQRYGIVPEEVYPGLNYGYDKPNFDEIDAVIKAYADAVIAAASKRRDGSKLTTAWQAGLNGILDAYFGAMPEKFTYEGKEYTPASFAASLPIDMNDYIEFSSFTHHPFYTEFAMEVPDNWNWDKVWNVPLDEFMRIIDSSLEKGYTIAWGTDVSEKGFSRTKGLGIIPEADLEGMEGTEAEKWGKLTQKEKEAALYNFEKPGKERTITQELRQEGYDNYETTDDHGMQIVGTAVDQNGTPYYKVKNSWAQVGPYDGYWYFSRPFVAYKTMTVLVNKNGVPKEILKKIGLK</sequence>
<keyword evidence="1" id="KW-0645">Protease</keyword>
<keyword evidence="2" id="KW-0732">Signal</keyword>
<evidence type="ECO:0000256" key="2">
    <source>
        <dbReference type="SAM" id="SignalP"/>
    </source>
</evidence>
<comment type="caution">
    <text evidence="3">The sequence shown here is derived from an EMBL/GenBank/DDBJ whole genome shotgun (WGS) entry which is preliminary data.</text>
</comment>
<dbReference type="InterPro" id="IPR000169">
    <property type="entry name" value="Pept_cys_AS"/>
</dbReference>
<dbReference type="Gene3D" id="3.90.70.10">
    <property type="entry name" value="Cysteine proteinases"/>
    <property type="match status" value="1"/>
</dbReference>
<reference evidence="3 4" key="1">
    <citation type="submission" date="2024-03" db="EMBL/GenBank/DDBJ databases">
        <title>Human intestinal bacterial collection.</title>
        <authorList>
            <person name="Pauvert C."/>
            <person name="Hitch T.C.A."/>
            <person name="Clavel T."/>
        </authorList>
    </citation>
    <scope>NUCLEOTIDE SEQUENCE [LARGE SCALE GENOMIC DNA]</scope>
    <source>
        <strain evidence="3 4">CLA-KB-H122</strain>
    </source>
</reference>
<name>A0ABV1GSQ7_9BACT</name>
<dbReference type="RefSeq" id="WP_019152080.1">
    <property type="nucleotide sequence ID" value="NZ_JBBMFL010000001.1"/>
</dbReference>
<dbReference type="Pfam" id="PF03051">
    <property type="entry name" value="Peptidase_C1_2"/>
    <property type="match status" value="2"/>
</dbReference>
<feature type="chain" id="PRO_5045728250" description="Aminopeptidase" evidence="2">
    <location>
        <begin position="20"/>
        <end position="403"/>
    </location>
</feature>
<proteinExistence type="inferred from homology"/>
<evidence type="ECO:0000313" key="4">
    <source>
        <dbReference type="Proteomes" id="UP001460202"/>
    </source>
</evidence>
<dbReference type="GeneID" id="78179650"/>
<dbReference type="InterPro" id="IPR004134">
    <property type="entry name" value="Peptidase_C1B"/>
</dbReference>
<evidence type="ECO:0000313" key="3">
    <source>
        <dbReference type="EMBL" id="MEQ2543433.1"/>
    </source>
</evidence>
<comment type="similarity">
    <text evidence="1">Belongs to the peptidase C1 family.</text>
</comment>
<keyword evidence="4" id="KW-1185">Reference proteome</keyword>
<accession>A0ABV1GSQ7</accession>
<evidence type="ECO:0000256" key="1">
    <source>
        <dbReference type="PIRNR" id="PIRNR005700"/>
    </source>
</evidence>
<dbReference type="SUPFAM" id="SSF54001">
    <property type="entry name" value="Cysteine proteinases"/>
    <property type="match status" value="1"/>
</dbReference>
<protein>
    <recommendedName>
        <fullName evidence="1">Aminopeptidase</fullName>
    </recommendedName>
</protein>
<gene>
    <name evidence="3" type="ORF">WMO46_00510</name>
</gene>
<dbReference type="PROSITE" id="PS00139">
    <property type="entry name" value="THIOL_PROTEASE_CYS"/>
    <property type="match status" value="1"/>
</dbReference>
<feature type="signal peptide" evidence="2">
    <location>
        <begin position="1"/>
        <end position="19"/>
    </location>
</feature>